<dbReference type="Proteomes" id="UP000182987">
    <property type="component" value="Chromosome"/>
</dbReference>
<dbReference type="InterPro" id="IPR050879">
    <property type="entry name" value="Acyltransferase_3"/>
</dbReference>
<dbReference type="GO" id="GO:0009103">
    <property type="term" value="P:lipopolysaccharide biosynthetic process"/>
    <property type="evidence" value="ECO:0007669"/>
    <property type="project" value="TreeGrafter"/>
</dbReference>
<evidence type="ECO:0000313" key="1">
    <source>
        <dbReference type="EMBL" id="APG04044.1"/>
    </source>
</evidence>
<dbReference type="GO" id="GO:0016020">
    <property type="term" value="C:membrane"/>
    <property type="evidence" value="ECO:0007669"/>
    <property type="project" value="TreeGrafter"/>
</dbReference>
<dbReference type="AlphaFoldDB" id="A0A0G9HBF6"/>
<protein>
    <submittedName>
        <fullName evidence="1">Uncharacterized protein</fullName>
    </submittedName>
</protein>
<dbReference type="GO" id="GO:0016747">
    <property type="term" value="F:acyltransferase activity, transferring groups other than amino-acyl groups"/>
    <property type="evidence" value="ECO:0007669"/>
    <property type="project" value="InterPro"/>
</dbReference>
<dbReference type="RefSeq" id="WP_046968210.1">
    <property type="nucleotide sequence ID" value="NZ_CP017480.1"/>
</dbReference>
<proteinExistence type="predicted"/>
<dbReference type="PANTHER" id="PTHR23028:SF53">
    <property type="entry name" value="ACYL_TRANSF_3 DOMAIN-CONTAINING PROTEIN"/>
    <property type="match status" value="1"/>
</dbReference>
<dbReference type="KEGG" id="lrz:BJI69_09155"/>
<dbReference type="STRING" id="1440763.BJI69_09155"/>
<reference evidence="2" key="1">
    <citation type="submission" date="2016-09" db="EMBL/GenBank/DDBJ databases">
        <authorList>
            <person name="Lysoe E."/>
        </authorList>
    </citation>
    <scope>NUCLEOTIDE SEQUENCE [LARGE SCALE GENOMIC DNA]</scope>
    <source>
        <strain evidence="2">LJ96T</strain>
    </source>
</reference>
<accession>A0A0G9HBF6</accession>
<dbReference type="InterPro" id="IPR002656">
    <property type="entry name" value="Acyl_transf_3_dom"/>
</dbReference>
<keyword evidence="2" id="KW-1185">Reference proteome</keyword>
<organism evidence="1 2">
    <name type="scientific">Luteibacter rhizovicinus DSM 16549</name>
    <dbReference type="NCBI Taxonomy" id="1440763"/>
    <lineage>
        <taxon>Bacteria</taxon>
        <taxon>Pseudomonadati</taxon>
        <taxon>Pseudomonadota</taxon>
        <taxon>Gammaproteobacteria</taxon>
        <taxon>Lysobacterales</taxon>
        <taxon>Rhodanobacteraceae</taxon>
        <taxon>Luteibacter</taxon>
    </lineage>
</organism>
<dbReference type="EMBL" id="CP017480">
    <property type="protein sequence ID" value="APG04044.1"/>
    <property type="molecule type" value="Genomic_DNA"/>
</dbReference>
<dbReference type="PATRIC" id="fig|1440763.5.peg.2577"/>
<dbReference type="Pfam" id="PF01757">
    <property type="entry name" value="Acyl_transf_3"/>
    <property type="match status" value="1"/>
</dbReference>
<name>A0A0G9HBF6_9GAMM</name>
<gene>
    <name evidence="1" type="ORF">BJI69_09155</name>
</gene>
<sequence>MTRLPGLDTLRAVAIAWVLLFHSYLIGGLGDGYGLLQWSGWMGVDLFFVLSGYLIGTQVLKALSQTGTLDFRAFYARRFVRILPAFFVVLALYKLWAAWPETPGMQPLWQFLTFTFNLQYDDGDNYAFSHVWSLCVEEHFYLVFPFLAFALTRRPAAWKFATVALVVVVGGVLLRAWLWTHFVGPNDSPVGGPADERGTRYLRYLYYPTWARLDGLVAGVALAACGVYRPAWFAWIHARVNLLLALGGALLAASIVLFDNARADFWPCVVGYPLVALAMMAFVAAGSGVTWFARLKIPGAGWLASASYSIYLSHKGVFMLVQAALVGRLVEHGLLRFGIYVLATLVGGAVLHYAVERPFLRWRDRRSHALAVATRSSAAA</sequence>
<dbReference type="OrthoDB" id="9767863at2"/>
<dbReference type="PANTHER" id="PTHR23028">
    <property type="entry name" value="ACETYLTRANSFERASE"/>
    <property type="match status" value="1"/>
</dbReference>
<evidence type="ECO:0000313" key="2">
    <source>
        <dbReference type="Proteomes" id="UP000182987"/>
    </source>
</evidence>